<dbReference type="EMBL" id="CT868141">
    <property type="protein sequence ID" value="CAK73183.1"/>
    <property type="molecule type" value="Genomic_DNA"/>
</dbReference>
<accession>A0CQW6</accession>
<dbReference type="InParanoid" id="A0CQW6"/>
<dbReference type="GeneID" id="5026365"/>
<dbReference type="HOGENOM" id="CLU_2643326_0_0_1"/>
<gene>
    <name evidence="1" type="ORF">GSPATT00009532001</name>
</gene>
<keyword evidence="2" id="KW-1185">Reference proteome</keyword>
<dbReference type="Proteomes" id="UP000000600">
    <property type="component" value="Unassembled WGS sequence"/>
</dbReference>
<dbReference type="AlphaFoldDB" id="A0CQW6"/>
<evidence type="ECO:0000313" key="2">
    <source>
        <dbReference type="Proteomes" id="UP000000600"/>
    </source>
</evidence>
<sequence>MKSSPTYEESLRLKAQLRHFLEKGNVEDPIVKTLFVWGSRPKDGESRKCSQLEGWLSDGQIKGKELCDERAPKNEDL</sequence>
<organism evidence="1 2">
    <name type="scientific">Paramecium tetraurelia</name>
    <dbReference type="NCBI Taxonomy" id="5888"/>
    <lineage>
        <taxon>Eukaryota</taxon>
        <taxon>Sar</taxon>
        <taxon>Alveolata</taxon>
        <taxon>Ciliophora</taxon>
        <taxon>Intramacronucleata</taxon>
        <taxon>Oligohymenophorea</taxon>
        <taxon>Peniculida</taxon>
        <taxon>Parameciidae</taxon>
        <taxon>Paramecium</taxon>
    </lineage>
</organism>
<reference evidence="1 2" key="1">
    <citation type="journal article" date="2006" name="Nature">
        <title>Global trends of whole-genome duplications revealed by the ciliate Paramecium tetraurelia.</title>
        <authorList>
            <consortium name="Genoscope"/>
            <person name="Aury J.-M."/>
            <person name="Jaillon O."/>
            <person name="Duret L."/>
            <person name="Noel B."/>
            <person name="Jubin C."/>
            <person name="Porcel B.M."/>
            <person name="Segurens B."/>
            <person name="Daubin V."/>
            <person name="Anthouard V."/>
            <person name="Aiach N."/>
            <person name="Arnaiz O."/>
            <person name="Billaut A."/>
            <person name="Beisson J."/>
            <person name="Blanc I."/>
            <person name="Bouhouche K."/>
            <person name="Camara F."/>
            <person name="Duharcourt S."/>
            <person name="Guigo R."/>
            <person name="Gogendeau D."/>
            <person name="Katinka M."/>
            <person name="Keller A.-M."/>
            <person name="Kissmehl R."/>
            <person name="Klotz C."/>
            <person name="Koll F."/>
            <person name="Le Moue A."/>
            <person name="Lepere C."/>
            <person name="Malinsky S."/>
            <person name="Nowacki M."/>
            <person name="Nowak J.K."/>
            <person name="Plattner H."/>
            <person name="Poulain J."/>
            <person name="Ruiz F."/>
            <person name="Serrano V."/>
            <person name="Zagulski M."/>
            <person name="Dessen P."/>
            <person name="Betermier M."/>
            <person name="Weissenbach J."/>
            <person name="Scarpelli C."/>
            <person name="Schachter V."/>
            <person name="Sperling L."/>
            <person name="Meyer E."/>
            <person name="Cohen J."/>
            <person name="Wincker P."/>
        </authorList>
    </citation>
    <scope>NUCLEOTIDE SEQUENCE [LARGE SCALE GENOMIC DNA]</scope>
    <source>
        <strain evidence="1 2">Stock d4-2</strain>
    </source>
</reference>
<protein>
    <submittedName>
        <fullName evidence="1">Uncharacterized protein</fullName>
    </submittedName>
</protein>
<dbReference type="RefSeq" id="XP_001440580.1">
    <property type="nucleotide sequence ID" value="XM_001440543.1"/>
</dbReference>
<proteinExistence type="predicted"/>
<dbReference type="OrthoDB" id="10563195at2759"/>
<name>A0CQW6_PARTE</name>
<evidence type="ECO:0000313" key="1">
    <source>
        <dbReference type="EMBL" id="CAK73183.1"/>
    </source>
</evidence>
<dbReference type="KEGG" id="ptm:GSPATT00009532001"/>